<reference evidence="1" key="1">
    <citation type="submission" date="2021-03" db="EMBL/GenBank/DDBJ databases">
        <title>Draft genome sequence of rust myrtle Austropuccinia psidii MF-1, a brazilian biotype.</title>
        <authorList>
            <person name="Quecine M.C."/>
            <person name="Pachon D.M.R."/>
            <person name="Bonatelli M.L."/>
            <person name="Correr F.H."/>
            <person name="Franceschini L.M."/>
            <person name="Leite T.F."/>
            <person name="Margarido G.R.A."/>
            <person name="Almeida C.A."/>
            <person name="Ferrarezi J.A."/>
            <person name="Labate C.A."/>
        </authorList>
    </citation>
    <scope>NUCLEOTIDE SEQUENCE</scope>
    <source>
        <strain evidence="1">MF-1</strain>
    </source>
</reference>
<protein>
    <submittedName>
        <fullName evidence="1">Uncharacterized protein</fullName>
    </submittedName>
</protein>
<evidence type="ECO:0000313" key="1">
    <source>
        <dbReference type="EMBL" id="MBW0471580.1"/>
    </source>
</evidence>
<keyword evidence="2" id="KW-1185">Reference proteome</keyword>
<evidence type="ECO:0000313" key="2">
    <source>
        <dbReference type="Proteomes" id="UP000765509"/>
    </source>
</evidence>
<dbReference type="AlphaFoldDB" id="A0A9Q3GLS1"/>
<name>A0A9Q3GLS1_9BASI</name>
<organism evidence="1 2">
    <name type="scientific">Austropuccinia psidii MF-1</name>
    <dbReference type="NCBI Taxonomy" id="1389203"/>
    <lineage>
        <taxon>Eukaryota</taxon>
        <taxon>Fungi</taxon>
        <taxon>Dikarya</taxon>
        <taxon>Basidiomycota</taxon>
        <taxon>Pucciniomycotina</taxon>
        <taxon>Pucciniomycetes</taxon>
        <taxon>Pucciniales</taxon>
        <taxon>Sphaerophragmiaceae</taxon>
        <taxon>Austropuccinia</taxon>
    </lineage>
</organism>
<gene>
    <name evidence="1" type="ORF">O181_011295</name>
</gene>
<dbReference type="EMBL" id="AVOT02002805">
    <property type="protein sequence ID" value="MBW0471580.1"/>
    <property type="molecule type" value="Genomic_DNA"/>
</dbReference>
<proteinExistence type="predicted"/>
<dbReference type="Proteomes" id="UP000765509">
    <property type="component" value="Unassembled WGS sequence"/>
</dbReference>
<comment type="caution">
    <text evidence="1">The sequence shown here is derived from an EMBL/GenBank/DDBJ whole genome shotgun (WGS) entry which is preliminary data.</text>
</comment>
<sequence length="180" mass="19968">MSEDLYGVKRMDLLGRSCQFLRPLLLMILQVTGSRQRDVARWTNVKQPIPVGGRRIYSSSEVPISRINTEGFVKRIRQIANSQTDPDAEGSDELHGKEVEVVNNSIGHESSSSPSHPPAKRFQTPRIFQITLATIPTFLPPASPSFSTARSALIPAVRQSPIPLSRNYPIVTSQQQQPVP</sequence>
<accession>A0A9Q3GLS1</accession>